<reference evidence="2" key="2">
    <citation type="submission" date="2020-05" db="UniProtKB">
        <authorList>
            <consortium name="EnsemblMetazoa"/>
        </authorList>
    </citation>
    <scope>IDENTIFICATION</scope>
</reference>
<dbReference type="Proteomes" id="UP000030765">
    <property type="component" value="Unassembled WGS sequence"/>
</dbReference>
<gene>
    <name evidence="1" type="ORF">ZHAS_00002667</name>
</gene>
<keyword evidence="3" id="KW-1185">Reference proteome</keyword>
<evidence type="ECO:0000313" key="2">
    <source>
        <dbReference type="EnsemblMetazoa" id="ASIC002667-PA"/>
    </source>
</evidence>
<name>A0A084VCR9_ANOSI</name>
<proteinExistence type="predicted"/>
<dbReference type="AlphaFoldDB" id="A0A084VCR9"/>
<dbReference type="OMA" id="GWSERIQ"/>
<dbReference type="VEuPathDB" id="VectorBase:ASIS006364"/>
<dbReference type="EMBL" id="ATLV01010845">
    <property type="status" value="NOT_ANNOTATED_CDS"/>
    <property type="molecule type" value="Genomic_DNA"/>
</dbReference>
<accession>A0A084VCR9</accession>
<reference evidence="1 3" key="1">
    <citation type="journal article" date="2014" name="BMC Genomics">
        <title>Genome sequence of Anopheles sinensis provides insight into genetics basis of mosquito competence for malaria parasites.</title>
        <authorList>
            <person name="Zhou D."/>
            <person name="Zhang D."/>
            <person name="Ding G."/>
            <person name="Shi L."/>
            <person name="Hou Q."/>
            <person name="Ye Y."/>
            <person name="Xu Y."/>
            <person name="Zhou H."/>
            <person name="Xiong C."/>
            <person name="Li S."/>
            <person name="Yu J."/>
            <person name="Hong S."/>
            <person name="Yu X."/>
            <person name="Zou P."/>
            <person name="Chen C."/>
            <person name="Chang X."/>
            <person name="Wang W."/>
            <person name="Lv Y."/>
            <person name="Sun Y."/>
            <person name="Ma L."/>
            <person name="Shen B."/>
            <person name="Zhu C."/>
        </authorList>
    </citation>
    <scope>NUCLEOTIDE SEQUENCE [LARGE SCALE GENOMIC DNA]</scope>
</reference>
<dbReference type="EMBL" id="KE524620">
    <property type="protein sequence ID" value="KFB35763.1"/>
    <property type="molecule type" value="Genomic_DNA"/>
</dbReference>
<organism evidence="1">
    <name type="scientific">Anopheles sinensis</name>
    <name type="common">Mosquito</name>
    <dbReference type="NCBI Taxonomy" id="74873"/>
    <lineage>
        <taxon>Eukaryota</taxon>
        <taxon>Metazoa</taxon>
        <taxon>Ecdysozoa</taxon>
        <taxon>Arthropoda</taxon>
        <taxon>Hexapoda</taxon>
        <taxon>Insecta</taxon>
        <taxon>Pterygota</taxon>
        <taxon>Neoptera</taxon>
        <taxon>Endopterygota</taxon>
        <taxon>Diptera</taxon>
        <taxon>Nematocera</taxon>
        <taxon>Culicoidea</taxon>
        <taxon>Culicidae</taxon>
        <taxon>Anophelinae</taxon>
        <taxon>Anopheles</taxon>
    </lineage>
</organism>
<protein>
    <submittedName>
        <fullName evidence="1 2">Apoptosis-related protein 3</fullName>
    </submittedName>
</protein>
<evidence type="ECO:0000313" key="1">
    <source>
        <dbReference type="EMBL" id="KFB35763.1"/>
    </source>
</evidence>
<sequence length="168" mass="19904">MEHDIVRKYSDDRVKVSGWSERIQQYPYDCPSSTVGRAVYRTFGYTTKHFLPRTSAQEMGDAVWNRYLEKRRRQHASTPEDVCGRRTSTRPEVNHCPYITSYQCDFVDRFPEFRKVRFPLGKDGRKSSVHRKSVRRFLRGNLRKHLSRHHEQNSFAVQASNVFSLIFS</sequence>
<dbReference type="OrthoDB" id="7732549at2759"/>
<dbReference type="EnsemblMetazoa" id="ASIC002667-RA">
    <property type="protein sequence ID" value="ASIC002667-PA"/>
    <property type="gene ID" value="ASIC002667"/>
</dbReference>
<evidence type="ECO:0000313" key="3">
    <source>
        <dbReference type="Proteomes" id="UP000030765"/>
    </source>
</evidence>
<dbReference type="VEuPathDB" id="VectorBase:ASIC002667"/>